<feature type="region of interest" description="Disordered" evidence="1">
    <location>
        <begin position="25"/>
        <end position="50"/>
    </location>
</feature>
<accession>A0A1S7S2G6</accession>
<dbReference type="EMBL" id="FBWC01000029">
    <property type="protein sequence ID" value="CUX61335.1"/>
    <property type="molecule type" value="Genomic_DNA"/>
</dbReference>
<protein>
    <submittedName>
        <fullName evidence="2">Uncharacterized protein</fullName>
    </submittedName>
</protein>
<dbReference type="AlphaFoldDB" id="A0A1S7S2G6"/>
<name>A0A1S7S2G6_AGRTU</name>
<evidence type="ECO:0000313" key="2">
    <source>
        <dbReference type="EMBL" id="CUX61335.1"/>
    </source>
</evidence>
<reference evidence="2 3" key="1">
    <citation type="submission" date="2016-01" db="EMBL/GenBank/DDBJ databases">
        <authorList>
            <person name="Oliw E.H."/>
        </authorList>
    </citation>
    <scope>NUCLEOTIDE SEQUENCE [LARGE SCALE GENOMIC DNA]</scope>
    <source>
        <strain evidence="2 3">Kerr 14</strain>
    </source>
</reference>
<evidence type="ECO:0000256" key="1">
    <source>
        <dbReference type="SAM" id="MobiDB-lite"/>
    </source>
</evidence>
<evidence type="ECO:0000313" key="3">
    <source>
        <dbReference type="Proteomes" id="UP000191897"/>
    </source>
</evidence>
<organism evidence="2 3">
    <name type="scientific">Agrobacterium tumefaciens str. Kerr 14</name>
    <dbReference type="NCBI Taxonomy" id="1183424"/>
    <lineage>
        <taxon>Bacteria</taxon>
        <taxon>Pseudomonadati</taxon>
        <taxon>Pseudomonadota</taxon>
        <taxon>Alphaproteobacteria</taxon>
        <taxon>Hyphomicrobiales</taxon>
        <taxon>Rhizobiaceae</taxon>
        <taxon>Rhizobium/Agrobacterium group</taxon>
        <taxon>Agrobacterium</taxon>
        <taxon>Agrobacterium tumefaciens complex</taxon>
    </lineage>
</organism>
<proteinExistence type="predicted"/>
<dbReference type="Proteomes" id="UP000191897">
    <property type="component" value="Unassembled WGS sequence"/>
</dbReference>
<sequence>MWRWCRARSIVCGCPACATCRLQQAPRLPTSPSPTGKRKPLPPSGPSFSIPAIDATAPAHALNIHDPAADPVDEKPVIVRFRGIGGNRPSDATT</sequence>
<gene>
    <name evidence="2" type="ORF">AGR4C_Lc70058</name>
</gene>